<evidence type="ECO:0000313" key="4">
    <source>
        <dbReference type="Proteomes" id="UP000694562"/>
    </source>
</evidence>
<dbReference type="Ensembl" id="ENSFTIT00000010670.1">
    <property type="protein sequence ID" value="ENSFTIP00000010219.1"/>
    <property type="gene ID" value="ENSFTIG00000006867.1"/>
</dbReference>
<accession>A0A8C4UBX1</accession>
<feature type="domain" description="MD-2-related lipid-recognition" evidence="2">
    <location>
        <begin position="35"/>
        <end position="148"/>
    </location>
</feature>
<keyword evidence="4" id="KW-1185">Reference proteome</keyword>
<dbReference type="GO" id="GO:0045087">
    <property type="term" value="P:innate immune response"/>
    <property type="evidence" value="ECO:0007669"/>
    <property type="project" value="TreeGrafter"/>
</dbReference>
<dbReference type="InterPro" id="IPR039945">
    <property type="entry name" value="LY86"/>
</dbReference>
<protein>
    <submittedName>
        <fullName evidence="3">Lymphocyte antigen 86</fullName>
    </submittedName>
</protein>
<reference evidence="3" key="1">
    <citation type="submission" date="2025-08" db="UniProtKB">
        <authorList>
            <consortium name="Ensembl"/>
        </authorList>
    </citation>
    <scope>IDENTIFICATION</scope>
</reference>
<sequence>MKTSDLLILVLLYINASTEWPTHTVCKEDNLEVYYKSCDPQQDFAFSIDRCSDIATHTFNIRGAIVLRHNIKELYAKVDLIINGKTVLSYSEALCEPGHSKLIFCGKKKGEHLYYEGPVTLGIKEIPQHTDMVLDTEVFLYLQLKVQLTGPRTLSLDLWSLKIRK</sequence>
<name>A0A8C4UBX1_FALTI</name>
<organism evidence="3 4">
    <name type="scientific">Falco tinnunculus</name>
    <name type="common">Common kestrel</name>
    <dbReference type="NCBI Taxonomy" id="100819"/>
    <lineage>
        <taxon>Eukaryota</taxon>
        <taxon>Metazoa</taxon>
        <taxon>Chordata</taxon>
        <taxon>Craniata</taxon>
        <taxon>Vertebrata</taxon>
        <taxon>Euteleostomi</taxon>
        <taxon>Archelosauria</taxon>
        <taxon>Archosauria</taxon>
        <taxon>Dinosauria</taxon>
        <taxon>Saurischia</taxon>
        <taxon>Theropoda</taxon>
        <taxon>Coelurosauria</taxon>
        <taxon>Aves</taxon>
        <taxon>Neognathae</taxon>
        <taxon>Neoaves</taxon>
        <taxon>Telluraves</taxon>
        <taxon>Australaves</taxon>
        <taxon>Falconiformes</taxon>
        <taxon>Falconidae</taxon>
        <taxon>Falco</taxon>
    </lineage>
</organism>
<dbReference type="Proteomes" id="UP000694562">
    <property type="component" value="Unplaced"/>
</dbReference>
<dbReference type="InterPro" id="IPR003172">
    <property type="entry name" value="ML_dom"/>
</dbReference>
<feature type="chain" id="PRO_5034992866" evidence="1">
    <location>
        <begin position="19"/>
        <end position="165"/>
    </location>
</feature>
<evidence type="ECO:0000259" key="2">
    <source>
        <dbReference type="SMART" id="SM00737"/>
    </source>
</evidence>
<proteinExistence type="predicted"/>
<dbReference type="PANTHER" id="PTHR20838">
    <property type="entry name" value="LYMPHOCYTE ANTIGEN 86"/>
    <property type="match status" value="1"/>
</dbReference>
<dbReference type="OrthoDB" id="9889383at2759"/>
<reference evidence="3" key="2">
    <citation type="submission" date="2025-09" db="UniProtKB">
        <authorList>
            <consortium name="Ensembl"/>
        </authorList>
    </citation>
    <scope>IDENTIFICATION</scope>
</reference>
<feature type="signal peptide" evidence="1">
    <location>
        <begin position="1"/>
        <end position="18"/>
    </location>
</feature>
<evidence type="ECO:0000256" key="1">
    <source>
        <dbReference type="SAM" id="SignalP"/>
    </source>
</evidence>
<evidence type="ECO:0000313" key="3">
    <source>
        <dbReference type="Ensembl" id="ENSFTIP00000010219.1"/>
    </source>
</evidence>
<keyword evidence="1" id="KW-0732">Signal</keyword>
<dbReference type="AlphaFoldDB" id="A0A8C4UBX1"/>
<dbReference type="SMART" id="SM00737">
    <property type="entry name" value="ML"/>
    <property type="match status" value="1"/>
</dbReference>
<dbReference type="PANTHER" id="PTHR20838:SF0">
    <property type="entry name" value="LYMPHOCYTE ANTIGEN 86"/>
    <property type="match status" value="1"/>
</dbReference>
<dbReference type="GO" id="GO:0031666">
    <property type="term" value="P:positive regulation of lipopolysaccharide-mediated signaling pathway"/>
    <property type="evidence" value="ECO:0007669"/>
    <property type="project" value="TreeGrafter"/>
</dbReference>
<dbReference type="Gene3D" id="2.60.40.770">
    <property type="match status" value="1"/>
</dbReference>